<sequence>MGSWATGAMLGASAAGDLLTGMGNLVLSAINTANQIKVQNRQLSLAQQQLALLDKTSNPNTIFLDAMANGFDPVSARQLAGSAERRYMGATPLPVIHNTDYLALNGTRTATQMLAANQAFVNGVRPTRPPSTPLPGFANLNYAGLGRSPSISSSSTSSLSLYSSLSSWSSASGSIASTVPYKSLPGK</sequence>
<protein>
    <submittedName>
        <fullName evidence="1">VP2 protein</fullName>
    </submittedName>
</protein>
<proteinExistence type="predicted"/>
<evidence type="ECO:0000313" key="1">
    <source>
        <dbReference type="EMBL" id="XBH24162.1"/>
    </source>
</evidence>
<dbReference type="InterPro" id="IPR008437">
    <property type="entry name" value="Minor_structural_calicivir"/>
</dbReference>
<dbReference type="Pfam" id="PF05752">
    <property type="entry name" value="Calici_MSP"/>
    <property type="match status" value="1"/>
</dbReference>
<accession>A0AAU7E244</accession>
<reference evidence="1" key="2">
    <citation type="submission" date="2024-02" db="EMBL/GenBank/DDBJ databases">
        <authorList>
            <person name="Hu B."/>
        </authorList>
    </citation>
    <scope>NUCLEOTIDE SEQUENCE</scope>
    <source>
        <strain evidence="1">10B/Kenya/BAT12/2015</strain>
    </source>
</reference>
<reference evidence="1" key="1">
    <citation type="journal article" date="2024" name="Microbiome">
        <title>Substantial viral diversity in bats and rodents from East Africa: insights into evolution, recombination, and cocirculation.</title>
        <authorList>
            <person name="Wang D."/>
            <person name="Yang X."/>
            <person name="Ren Z."/>
            <person name="Hu B."/>
            <person name="Zhao H."/>
            <person name="Yang K."/>
            <person name="Shi P."/>
            <person name="Zhang Z."/>
            <person name="Feng Q."/>
            <person name="Nawenja C.V."/>
            <person name="Obanda V."/>
            <person name="Robert K."/>
            <person name="Nalikka B."/>
            <person name="Waruhiu C.N."/>
            <person name="Ochola G.O."/>
            <person name="Onyuok S.O."/>
            <person name="Ochieng H."/>
            <person name="Li B."/>
            <person name="Zhu Y."/>
            <person name="Si H."/>
            <person name="Yin J."/>
            <person name="Kristiansen K."/>
            <person name="Jin X."/>
            <person name="Xu X."/>
            <person name="Xiao M."/>
            <person name="Agwanda B."/>
            <person name="Ommeh S."/>
            <person name="Li J."/>
            <person name="Shi Z.L."/>
        </authorList>
    </citation>
    <scope>NUCLEOTIDE SEQUENCE</scope>
    <source>
        <strain evidence="1">10B/Kenya/BAT12/2015</strain>
    </source>
</reference>
<organism evidence="1">
    <name type="scientific">Rousettus bat calicivirus</name>
    <dbReference type="NCBI Taxonomy" id="3141901"/>
    <lineage>
        <taxon>Viruses</taxon>
        <taxon>Riboviria</taxon>
        <taxon>Orthornavirae</taxon>
        <taxon>Pisuviricota</taxon>
        <taxon>Pisoniviricetes</taxon>
        <taxon>Picornavirales</taxon>
        <taxon>Caliciviridae</taxon>
    </lineage>
</organism>
<dbReference type="EMBL" id="PP712004">
    <property type="protein sequence ID" value="XBH24162.1"/>
    <property type="molecule type" value="Genomic_RNA"/>
</dbReference>
<name>A0AAU7E244_9CALI</name>